<accession>A0ABT4U276</accession>
<proteinExistence type="predicted"/>
<dbReference type="InterPro" id="IPR027417">
    <property type="entry name" value="P-loop_NTPase"/>
</dbReference>
<dbReference type="Gene3D" id="1.25.10.10">
    <property type="entry name" value="Leucine-rich Repeat Variant"/>
    <property type="match status" value="8"/>
</dbReference>
<dbReference type="Pfam" id="PF13646">
    <property type="entry name" value="HEAT_2"/>
    <property type="match status" value="4"/>
</dbReference>
<dbReference type="PANTHER" id="PTHR12697:SF5">
    <property type="entry name" value="DEOXYHYPUSINE HYDROXYLASE"/>
    <property type="match status" value="1"/>
</dbReference>
<dbReference type="SMART" id="SM00382">
    <property type="entry name" value="AAA"/>
    <property type="match status" value="1"/>
</dbReference>
<dbReference type="SUPFAM" id="SSF48371">
    <property type="entry name" value="ARM repeat"/>
    <property type="match status" value="4"/>
</dbReference>
<reference evidence="2 3" key="1">
    <citation type="submission" date="2023-01" db="EMBL/GenBank/DDBJ databases">
        <title>Draft genome sequence of Nocardiopsis sp. RSe5-2 isolated from halophytes.</title>
        <authorList>
            <person name="Duangmal K."/>
            <person name="Chantavorakit T."/>
        </authorList>
    </citation>
    <scope>NUCLEOTIDE SEQUENCE [LARGE SCALE GENOMIC DNA]</scope>
    <source>
        <strain evidence="2 3">RSe5-2</strain>
    </source>
</reference>
<feature type="domain" description="NACHT" evidence="1">
    <location>
        <begin position="285"/>
        <end position="412"/>
    </location>
</feature>
<dbReference type="Gene3D" id="3.40.50.300">
    <property type="entry name" value="P-loop containing nucleotide triphosphate hydrolases"/>
    <property type="match status" value="1"/>
</dbReference>
<dbReference type="Pfam" id="PF13271">
    <property type="entry name" value="DUF4062"/>
    <property type="match status" value="1"/>
</dbReference>
<evidence type="ECO:0000313" key="2">
    <source>
        <dbReference type="EMBL" id="MDA2811045.1"/>
    </source>
</evidence>
<gene>
    <name evidence="2" type="ORF">O4J56_10395</name>
</gene>
<comment type="caution">
    <text evidence="2">The sequence shown here is derived from an EMBL/GenBank/DDBJ whole genome shotgun (WGS) entry which is preliminary data.</text>
</comment>
<dbReference type="InterPro" id="IPR007111">
    <property type="entry name" value="NACHT_NTPase"/>
</dbReference>
<dbReference type="Pfam" id="PF05729">
    <property type="entry name" value="NACHT"/>
    <property type="match status" value="1"/>
</dbReference>
<dbReference type="SUPFAM" id="SSF52540">
    <property type="entry name" value="P-loop containing nucleoside triphosphate hydrolases"/>
    <property type="match status" value="1"/>
</dbReference>
<sequence>MPHESPSPREQGSPPRAYLSSTFTDLKECREAAGRALRRLDFQVVEMETYTADYKPPADKCRADVRSCDVYIGVFAWSYGSSPDGEERSFTELEYREAVATGVPRLIFLLDEDANWPRKFVDRGQNQERIERLRAELCERYTCDFFDGAAQLESLVTAAASNWLREVRPEQTDPTTLAVPEWESYRRRLIQEYGRLDLEALTPPELEEHLQIRLRNVFVEPVVRESVSRPELPKELWRKLEESAELSPSDFPYRREARRLSEVGRSHRDQIPQPVFKVVAGPGGRRCVLLGDPGSGKSTLARYLALSLAEGDLAGGLEGLEGRQPLLIELRDYSLHRARHGTFSAYLEERAETDGLGIPAEALQAYLDDGRVLAVFDGLDELFDPQEREVVARQIAGFADAHPRAHVVVTSRIIGYQPRILDEAGFRHYTIDDLDTERVGRFLDAWYARALSDRPRVAAERRERLTKAIEETPAIRDLAGNPLLLTILAIIGKHQELPRERSEVYDHAAGVLVHHWDVNKHLSDARISAATIREKDKKELLRRLAYRMQQGSEGGAGNYVLSADLEEEIQSFLQERFEYSRCEAAAMAEVMIAQLRVRNFVLARYGPGIFGFVHRALLEYFCAAEIVARFEKARELSEEDLRTIFAAHWEDASWAEVLRLVAGMVHPTVADRLIRYLVTSCSPRRTPVLERPAAGAVALAVQCLAEVRAVGLCRKAGEQVQRSLIGLLQLPFTYLGLSHGDALSEKVLPAVKSMGSAWPGRQDLWKWYLTKGRHIPTSPGADHAARIAAATHPDRAEVRDFLIRVAVESHVHQQRSACLYAVAETWPHAEEGKKLALDMLRDPAAEVRMTAVTVLAEYFADGDDGEVREAVARMRTDAWIIVQNAALRALATRWTEHPDTRPALISALQGLKASARNTALDLALAHFSADEEVKAAAFALLHDPGWTVRRHALRTVATNWADSEDTLEATRFSLRDPDEDVRAAAIQVLASRWTELEAAYIAVRDALRDHHSKVRTTAVETLVKHWPERTETRRALETAAHDPDGDVRVAAMCAKAEAEGRHAVITTLLHESSRSPDPSLRAAALRALMEYEPWAAESRRAALAAANDSDPSVRTSALQALVAKWPEHERSANAALRAVRDTDRRVRAIAVEAVVTRFSDAEELPEVLLAASHDEFPTVRRAAVEACSTQWSELPLSHEIRRRALRDPFSMVRHRSVELSMANAYLPVAEDVSGLAHDVSLPVRESMAVACLSAGALSLGGPADGAAETCHRTHRLSALTRSLPDPQQRREVVAAALRSPSPDVRCVAVQVAGADVLAFPDSVLVPIAEQASRDPDGWVRINALWLLFTRAPGSVECARSVRCALTDPNERVRREALEAALAGGLPEEEAREAAFEAARNPSLLMRTRALEALTTRWREHPETRPWLMASLAHPEDQVRWDTLRVVCGVWPDHPDTVEAVRRRTVDPSMSVRHEAVAALPTVLSDFPDATALLAAASKDPFRSVREVAGSGLRSRGQAPPPPITPEDAAAATREMDGATCLQALWTLGERWPEEPHARAAAERLLLHRDSEVRQCALHLLTMRQNDESRTISVLRSLFMSDSLYASTAAPALVARWPKHPAAIQAAMWSVRRYGYAEQQDIAALSRYQPERAEEIRRILCEVAEAPPGDTAMREILKSLLISWPTHPETRRVLEAAAQHLDADVRRQALEGLICITREDEVVPILQKALNDPSADIREIACVQQGLRDLEREVELASPEDEASSLDAMARMDAIARLDLWPVGAETDTALQTALADPHPAVRSAAVRQVPSYRPHRADVFATLRAAAGDLDPSVRAAVVDAVAAHAPTDDRTREVLKEAAVDPHREVRRMAVRALAIGWVDDHGSLQVLRAAAEDPDEEVRDEAILVLVRQGLLDEEGRRKVLLERESPVDRFDMNIWIRSLNLEKKDLTLALREAVGCGQGRFALNAVVGLAQMWGDRPEVGPVFLGAVSGGDEIAQRVALSALAEFHPHLLSMDLVADRARTAPSPLVREWAVNHLLLQPDQPEPYDAVVEACRDEAPRVRGTALKYMVARWPRSARTREAVVEALDDHSLLVLDVAVGAVHPRWRSEPDLRRTMERIADRDDAPIEFVQWWEWVSIA</sequence>
<dbReference type="InterPro" id="IPR004155">
    <property type="entry name" value="PBS_lyase_HEAT"/>
</dbReference>
<keyword evidence="3" id="KW-1185">Reference proteome</keyword>
<dbReference type="InterPro" id="IPR025139">
    <property type="entry name" value="DUF4062"/>
</dbReference>
<evidence type="ECO:0000259" key="1">
    <source>
        <dbReference type="PROSITE" id="PS50837"/>
    </source>
</evidence>
<evidence type="ECO:0000313" key="3">
    <source>
        <dbReference type="Proteomes" id="UP001527866"/>
    </source>
</evidence>
<dbReference type="InterPro" id="IPR016024">
    <property type="entry name" value="ARM-type_fold"/>
</dbReference>
<dbReference type="InterPro" id="IPR003593">
    <property type="entry name" value="AAA+_ATPase"/>
</dbReference>
<dbReference type="PANTHER" id="PTHR12697">
    <property type="entry name" value="PBS LYASE HEAT-LIKE PROTEIN"/>
    <property type="match status" value="1"/>
</dbReference>
<organism evidence="2 3">
    <name type="scientific">Nocardiopsis endophytica</name>
    <dbReference type="NCBI Taxonomy" id="3018445"/>
    <lineage>
        <taxon>Bacteria</taxon>
        <taxon>Bacillati</taxon>
        <taxon>Actinomycetota</taxon>
        <taxon>Actinomycetes</taxon>
        <taxon>Streptosporangiales</taxon>
        <taxon>Nocardiopsidaceae</taxon>
        <taxon>Nocardiopsis</taxon>
    </lineage>
</organism>
<dbReference type="SMART" id="SM00567">
    <property type="entry name" value="EZ_HEAT"/>
    <property type="match status" value="10"/>
</dbReference>
<dbReference type="InterPro" id="IPR011989">
    <property type="entry name" value="ARM-like"/>
</dbReference>
<protein>
    <submittedName>
        <fullName evidence="2">HEAT repeat domain-containing protein</fullName>
    </submittedName>
</protein>
<dbReference type="Proteomes" id="UP001527866">
    <property type="component" value="Unassembled WGS sequence"/>
</dbReference>
<dbReference type="PROSITE" id="PS50837">
    <property type="entry name" value="NACHT"/>
    <property type="match status" value="1"/>
</dbReference>
<dbReference type="EMBL" id="JAQFWQ010000023">
    <property type="protein sequence ID" value="MDA2811045.1"/>
    <property type="molecule type" value="Genomic_DNA"/>
</dbReference>
<name>A0ABT4U276_9ACTN</name>
<dbReference type="RefSeq" id="WP_270685504.1">
    <property type="nucleotide sequence ID" value="NZ_JAQFWQ010000023.1"/>
</dbReference>